<dbReference type="InterPro" id="IPR013589">
    <property type="entry name" value="Bac_transglu_N"/>
</dbReference>
<evidence type="ECO:0000259" key="1">
    <source>
        <dbReference type="SMART" id="SM00460"/>
    </source>
</evidence>
<organism evidence="2 3">
    <name type="scientific">Algicella marina</name>
    <dbReference type="NCBI Taxonomy" id="2683284"/>
    <lineage>
        <taxon>Bacteria</taxon>
        <taxon>Pseudomonadati</taxon>
        <taxon>Pseudomonadota</taxon>
        <taxon>Alphaproteobacteria</taxon>
        <taxon>Rhodobacterales</taxon>
        <taxon>Paracoccaceae</taxon>
        <taxon>Algicella</taxon>
    </lineage>
</organism>
<dbReference type="InterPro" id="IPR038765">
    <property type="entry name" value="Papain-like_cys_pep_sf"/>
</dbReference>
<sequence>MHLKIEHQSKYRFEEPIRYVVQSHRLYASNFEGQSVVAWDVAVEGAIFGQYFTDSAGDQVRTMTLQGPVDEIAISVTGEVITTDLSGVLRNHVERVPPLAYLRATTLTKADNAIAELARSVSGTGSQLDTAHALSTAISEAITYTPGVTYSHTSAAEALDQGQGVCQDHAHALIAAARTLDLPARYVSGYLYATADGKQHEAGHAWAEIHVDGFGWIGFDAANACCPDENYVRLGSGLDANHAAPIRGVTHGLSEAELEVTVAVAAAQQ</sequence>
<dbReference type="KEGG" id="amaq:GO499_17315"/>
<accession>A0A6P1T551</accession>
<name>A0A6P1T551_9RHOB</name>
<dbReference type="EMBL" id="CP046620">
    <property type="protein sequence ID" value="QHQ36813.1"/>
    <property type="molecule type" value="Genomic_DNA"/>
</dbReference>
<dbReference type="Gene3D" id="3.10.620.30">
    <property type="match status" value="1"/>
</dbReference>
<feature type="domain" description="Transglutaminase-like" evidence="1">
    <location>
        <begin position="158"/>
        <end position="223"/>
    </location>
</feature>
<dbReference type="RefSeq" id="WP_161863356.1">
    <property type="nucleotide sequence ID" value="NZ_CP046620.1"/>
</dbReference>
<dbReference type="PANTHER" id="PTHR33490:SF6">
    <property type="entry name" value="SLL1049 PROTEIN"/>
    <property type="match status" value="1"/>
</dbReference>
<evidence type="ECO:0000313" key="2">
    <source>
        <dbReference type="EMBL" id="QHQ36813.1"/>
    </source>
</evidence>
<reference evidence="2 3" key="1">
    <citation type="submission" date="2019-12" db="EMBL/GenBank/DDBJ databases">
        <title>Complete genome sequence of Algicella marina strain 9Alg 56(T) isolated from the red alga Tichocarpus crinitus.</title>
        <authorList>
            <person name="Kim S.-G."/>
            <person name="Nedashkovskaya O.I."/>
        </authorList>
    </citation>
    <scope>NUCLEOTIDE SEQUENCE [LARGE SCALE GENOMIC DNA]</scope>
    <source>
        <strain evidence="2 3">9Alg 56</strain>
    </source>
</reference>
<dbReference type="AlphaFoldDB" id="A0A6P1T551"/>
<gene>
    <name evidence="2" type="ORF">GO499_17315</name>
</gene>
<dbReference type="PANTHER" id="PTHR33490">
    <property type="entry name" value="BLR5614 PROTEIN-RELATED"/>
    <property type="match status" value="1"/>
</dbReference>
<dbReference type="SMART" id="SM00460">
    <property type="entry name" value="TGc"/>
    <property type="match status" value="1"/>
</dbReference>
<dbReference type="Pfam" id="PF01841">
    <property type="entry name" value="Transglut_core"/>
    <property type="match status" value="1"/>
</dbReference>
<dbReference type="Pfam" id="PF08379">
    <property type="entry name" value="Bact_transglu_N"/>
    <property type="match status" value="1"/>
</dbReference>
<protein>
    <submittedName>
        <fullName evidence="2">Transglutaminase family protein</fullName>
    </submittedName>
</protein>
<keyword evidence="3" id="KW-1185">Reference proteome</keyword>
<dbReference type="SUPFAM" id="SSF54001">
    <property type="entry name" value="Cysteine proteinases"/>
    <property type="match status" value="1"/>
</dbReference>
<evidence type="ECO:0000313" key="3">
    <source>
        <dbReference type="Proteomes" id="UP000464495"/>
    </source>
</evidence>
<dbReference type="Proteomes" id="UP000464495">
    <property type="component" value="Chromosome"/>
</dbReference>
<proteinExistence type="predicted"/>
<dbReference type="InterPro" id="IPR002931">
    <property type="entry name" value="Transglutaminase-like"/>
</dbReference>